<gene>
    <name evidence="2" type="ORF">BaRGS_00024061</name>
</gene>
<dbReference type="EMBL" id="JACVVK020000206">
    <property type="protein sequence ID" value="KAK7484653.1"/>
    <property type="molecule type" value="Genomic_DNA"/>
</dbReference>
<name>A0ABD0KC31_9CAEN</name>
<sequence length="95" mass="9919">MKFGDTGVIMRTMKSGTVSASQATHPKLASSSLSSSSSSSTPAVPNAGCDFSAQRKRAYKIQPQDSHQLSAGATAGLGDATHALRLRHKKCVSRD</sequence>
<evidence type="ECO:0000313" key="2">
    <source>
        <dbReference type="EMBL" id="KAK7484653.1"/>
    </source>
</evidence>
<evidence type="ECO:0000256" key="1">
    <source>
        <dbReference type="SAM" id="MobiDB-lite"/>
    </source>
</evidence>
<proteinExistence type="predicted"/>
<feature type="region of interest" description="Disordered" evidence="1">
    <location>
        <begin position="13"/>
        <end position="49"/>
    </location>
</feature>
<dbReference type="Proteomes" id="UP001519460">
    <property type="component" value="Unassembled WGS sequence"/>
</dbReference>
<evidence type="ECO:0000313" key="3">
    <source>
        <dbReference type="Proteomes" id="UP001519460"/>
    </source>
</evidence>
<organism evidence="2 3">
    <name type="scientific">Batillaria attramentaria</name>
    <dbReference type="NCBI Taxonomy" id="370345"/>
    <lineage>
        <taxon>Eukaryota</taxon>
        <taxon>Metazoa</taxon>
        <taxon>Spiralia</taxon>
        <taxon>Lophotrochozoa</taxon>
        <taxon>Mollusca</taxon>
        <taxon>Gastropoda</taxon>
        <taxon>Caenogastropoda</taxon>
        <taxon>Sorbeoconcha</taxon>
        <taxon>Cerithioidea</taxon>
        <taxon>Batillariidae</taxon>
        <taxon>Batillaria</taxon>
    </lineage>
</organism>
<dbReference type="AlphaFoldDB" id="A0ABD0KC31"/>
<comment type="caution">
    <text evidence="2">The sequence shown here is derived from an EMBL/GenBank/DDBJ whole genome shotgun (WGS) entry which is preliminary data.</text>
</comment>
<feature type="compositionally biased region" description="Polar residues" evidence="1">
    <location>
        <begin position="14"/>
        <end position="24"/>
    </location>
</feature>
<feature type="compositionally biased region" description="Low complexity" evidence="1">
    <location>
        <begin position="30"/>
        <end position="40"/>
    </location>
</feature>
<keyword evidence="3" id="KW-1185">Reference proteome</keyword>
<protein>
    <submittedName>
        <fullName evidence="2">Uncharacterized protein</fullName>
    </submittedName>
</protein>
<reference evidence="2 3" key="1">
    <citation type="journal article" date="2023" name="Sci. Data">
        <title>Genome assembly of the Korean intertidal mud-creeper Batillaria attramentaria.</title>
        <authorList>
            <person name="Patra A.K."/>
            <person name="Ho P.T."/>
            <person name="Jun S."/>
            <person name="Lee S.J."/>
            <person name="Kim Y."/>
            <person name="Won Y.J."/>
        </authorList>
    </citation>
    <scope>NUCLEOTIDE SEQUENCE [LARGE SCALE GENOMIC DNA]</scope>
    <source>
        <strain evidence="2">Wonlab-2016</strain>
    </source>
</reference>
<accession>A0ABD0KC31</accession>